<comment type="similarity">
    <text evidence="3 11">Belongs to the PRM1 family.</text>
</comment>
<evidence type="ECO:0000256" key="1">
    <source>
        <dbReference type="ARBA" id="ARBA00002512"/>
    </source>
</evidence>
<sequence length="689" mass="77651">MAQLTTYLQLNDRLSQIWINKYTLVLLLAMVKLFFFSRSIQNAMLSSQNYIISNCETIDSIYSKVTDNTPHYLGIMGNYLLDKTMEETIKATLKTLSLLVYASEELLTFVIDLYLGTYACLAVSAIDGTVDVATNTTEKLIGVVNSTVVTLANDLDDGLDDISKFINKIIEAASKVENFFTGDDDEDNSSDGSDDIKKVNLTISAIRDLKIPSSINDKLEELSAKTPDFAEVKNKTKSLVSIPFEQVRKEIKSVNATEIMANKSMLYVPPIVNDNGLPNGICSSNKPEIENFYKVLLHSLKITTIVLIVLMIVAAVVVLVPIAWNEYRLWSRLTNMKQQYLSKCFNNSLNSDIYMSTTLEEDEEDDDDISSNRMKLKENPFLDDDKQTDKNLEDYDVIASYQHCFNNWNSKISFMVTKLLNVGTKNQIRSKTDQIKTEWIVAYITSERALCVLGIGLLALLVCIFQFIMIAILRKELNVSSGSMINNEKSSSLTNSSSVDTMKNDMNIWTTQTNDYINYTETTINKEMFGWIVTTTESINSTVVTMIDDIDSTLADIFNGTLLYSPMKTVVGCVIENKLYTVEKAMTWIHEKAELSLPRINGTELYRELQNTQYQNGTSNSTALTTSSKMVTIVDELKDDMQTGLLAILDAYHKMAIQELIVALSILAVWLIQIPVAFLIWHLKRINFT</sequence>
<evidence type="ECO:0000256" key="3">
    <source>
        <dbReference type="ARBA" id="ARBA00010780"/>
    </source>
</evidence>
<dbReference type="AlphaFoldDB" id="G0WD86"/>
<feature type="transmembrane region" description="Helical" evidence="11">
    <location>
        <begin position="452"/>
        <end position="473"/>
    </location>
</feature>
<dbReference type="Proteomes" id="UP000000689">
    <property type="component" value="Chromosome 6"/>
</dbReference>
<evidence type="ECO:0000256" key="6">
    <source>
        <dbReference type="ARBA" id="ARBA00022692"/>
    </source>
</evidence>
<dbReference type="OMA" id="MYKSTYR"/>
<protein>
    <recommendedName>
        <fullName evidence="4 11">Plasma membrane fusion protein PRM1</fullName>
    </recommendedName>
</protein>
<evidence type="ECO:0000256" key="11">
    <source>
        <dbReference type="RuleBase" id="RU366035"/>
    </source>
</evidence>
<dbReference type="eggNOG" id="ENOG502QRP5">
    <property type="taxonomic scope" value="Eukaryota"/>
</dbReference>
<dbReference type="EMBL" id="HE580272">
    <property type="protein sequence ID" value="CCD25747.1"/>
    <property type="molecule type" value="Genomic_DNA"/>
</dbReference>
<evidence type="ECO:0000256" key="5">
    <source>
        <dbReference type="ARBA" id="ARBA00022475"/>
    </source>
</evidence>
<feature type="transmembrane region" description="Helical" evidence="11">
    <location>
        <begin position="302"/>
        <end position="324"/>
    </location>
</feature>
<evidence type="ECO:0000256" key="10">
    <source>
        <dbReference type="ARBA" id="ARBA00023180"/>
    </source>
</evidence>
<keyword evidence="8 11" id="KW-1133">Transmembrane helix</keyword>
<organism evidence="12 13">
    <name type="scientific">Naumovozyma dairenensis (strain ATCC 10597 / BCRC 20456 / CBS 421 / NBRC 0211 / NRRL Y-12639)</name>
    <name type="common">Saccharomyces dairenensis</name>
    <dbReference type="NCBI Taxonomy" id="1071378"/>
    <lineage>
        <taxon>Eukaryota</taxon>
        <taxon>Fungi</taxon>
        <taxon>Dikarya</taxon>
        <taxon>Ascomycota</taxon>
        <taxon>Saccharomycotina</taxon>
        <taxon>Saccharomycetes</taxon>
        <taxon>Saccharomycetales</taxon>
        <taxon>Saccharomycetaceae</taxon>
        <taxon>Naumovozyma</taxon>
    </lineage>
</organism>
<dbReference type="PANTHER" id="PTHR31030:SF1">
    <property type="entry name" value="PLASMA MEMBRANE FUSION PROTEIN PRM1"/>
    <property type="match status" value="1"/>
</dbReference>
<dbReference type="OrthoDB" id="5356111at2759"/>
<accession>G0WD86</accession>
<dbReference type="GO" id="GO:0043332">
    <property type="term" value="C:mating projection tip"/>
    <property type="evidence" value="ECO:0007669"/>
    <property type="project" value="UniProtKB-UniRule"/>
</dbReference>
<comment type="caution">
    <text evidence="11">Lacks conserved residue(s) required for the propagation of feature annotation.</text>
</comment>
<reference evidence="12 13" key="1">
    <citation type="journal article" date="2011" name="Proc. Natl. Acad. Sci. U.S.A.">
        <title>Evolutionary erosion of yeast sex chromosomes by mating-type switching accidents.</title>
        <authorList>
            <person name="Gordon J.L."/>
            <person name="Armisen D."/>
            <person name="Proux-Wera E."/>
            <person name="Oheigeartaigh S.S."/>
            <person name="Byrne K.P."/>
            <person name="Wolfe K.H."/>
        </authorList>
    </citation>
    <scope>NUCLEOTIDE SEQUENCE [LARGE SCALE GENOMIC DNA]</scope>
    <source>
        <strain evidence="13">ATCC 10597 / BCRC 20456 / CBS 421 / NBRC 0211 / NRRL Y-12639</strain>
    </source>
</reference>
<keyword evidence="7 11" id="KW-0184">Conjugation</keyword>
<name>G0WD86_NAUDC</name>
<dbReference type="RefSeq" id="XP_003670990.1">
    <property type="nucleotide sequence ID" value="XM_003670942.1"/>
</dbReference>
<dbReference type="GO" id="GO:0005886">
    <property type="term" value="C:plasma membrane"/>
    <property type="evidence" value="ECO:0007669"/>
    <property type="project" value="UniProtKB-SubCell"/>
</dbReference>
<comment type="function">
    <text evidence="1 11">Involved in cell fusion during mating by stabilizing the plasma membrane fusion event.</text>
</comment>
<feature type="transmembrane region" description="Helical" evidence="11">
    <location>
        <begin position="660"/>
        <end position="683"/>
    </location>
</feature>
<dbReference type="PANTHER" id="PTHR31030">
    <property type="entry name" value="PLASMA MEMBRANE FUSION PROTEIN PRM1"/>
    <property type="match status" value="1"/>
</dbReference>
<evidence type="ECO:0000256" key="8">
    <source>
        <dbReference type="ARBA" id="ARBA00022989"/>
    </source>
</evidence>
<keyword evidence="13" id="KW-1185">Reference proteome</keyword>
<dbReference type="STRING" id="1071378.G0WD86"/>
<gene>
    <name evidence="12" type="primary">NDAI0F04290</name>
    <name evidence="12" type="ordered locus">NDAI_0F04290</name>
</gene>
<evidence type="ECO:0000313" key="13">
    <source>
        <dbReference type="Proteomes" id="UP000000689"/>
    </source>
</evidence>
<evidence type="ECO:0000313" key="12">
    <source>
        <dbReference type="EMBL" id="CCD25747.1"/>
    </source>
</evidence>
<dbReference type="KEGG" id="ndi:NDAI_0F04290"/>
<keyword evidence="10" id="KW-0325">Glycoprotein</keyword>
<dbReference type="GeneID" id="11497085"/>
<proteinExistence type="inferred from homology"/>
<keyword evidence="5 11" id="KW-1003">Cell membrane</keyword>
<evidence type="ECO:0000256" key="4">
    <source>
        <dbReference type="ARBA" id="ARBA00017621"/>
    </source>
</evidence>
<keyword evidence="9 11" id="KW-0472">Membrane</keyword>
<evidence type="ECO:0000256" key="7">
    <source>
        <dbReference type="ARBA" id="ARBA00022971"/>
    </source>
</evidence>
<dbReference type="HOGENOM" id="CLU_010191_1_0_1"/>
<evidence type="ECO:0000256" key="2">
    <source>
        <dbReference type="ARBA" id="ARBA00004651"/>
    </source>
</evidence>
<dbReference type="InterPro" id="IPR026777">
    <property type="entry name" value="PRM1"/>
</dbReference>
<dbReference type="GO" id="GO:0032220">
    <property type="term" value="P:plasma membrane fusion involved in cytogamy"/>
    <property type="evidence" value="ECO:0007669"/>
    <property type="project" value="EnsemblFungi"/>
</dbReference>
<keyword evidence="6 11" id="KW-0812">Transmembrane</keyword>
<comment type="subcellular location">
    <subcellularLocation>
        <location evidence="2 11">Cell membrane</location>
        <topology evidence="2 11">Multi-pass membrane protein</topology>
    </subcellularLocation>
</comment>
<evidence type="ECO:0000256" key="9">
    <source>
        <dbReference type="ARBA" id="ARBA00023136"/>
    </source>
</evidence>